<evidence type="ECO:0000313" key="8">
    <source>
        <dbReference type="Proteomes" id="UP001243623"/>
    </source>
</evidence>
<dbReference type="GO" id="GO:0072344">
    <property type="term" value="P:rescue of stalled ribosome"/>
    <property type="evidence" value="ECO:0007669"/>
    <property type="project" value="UniProtKB-UniRule"/>
</dbReference>
<keyword evidence="8" id="KW-1185">Reference proteome</keyword>
<dbReference type="GO" id="GO:1990112">
    <property type="term" value="C:RQC complex"/>
    <property type="evidence" value="ECO:0007669"/>
    <property type="project" value="TreeGrafter"/>
</dbReference>
<gene>
    <name evidence="5" type="primary">rqcH</name>
    <name evidence="7" type="ORF">P3F81_06505</name>
</gene>
<dbReference type="InterPro" id="IPR010979">
    <property type="entry name" value="Ribosomal_uS13-like_H2TH"/>
</dbReference>
<evidence type="ECO:0000256" key="3">
    <source>
        <dbReference type="ARBA" id="ARBA00022884"/>
    </source>
</evidence>
<keyword evidence="1 5" id="KW-0820">tRNA-binding</keyword>
<reference evidence="7" key="1">
    <citation type="submission" date="2023-03" db="EMBL/GenBank/DDBJ databases">
        <title>Selenobaculum gbiensis gen. nov. sp. nov., a new bacterium isolated from the gut microbiota of IBD patient.</title>
        <authorList>
            <person name="Yeo S."/>
            <person name="Park H."/>
            <person name="Huh C.S."/>
        </authorList>
    </citation>
    <scope>NUCLEOTIDE SEQUENCE</scope>
    <source>
        <strain evidence="7">ICN-92133</strain>
    </source>
</reference>
<dbReference type="PANTHER" id="PTHR15239">
    <property type="entry name" value="NUCLEAR EXPORT MEDIATOR FACTOR NEMF"/>
    <property type="match status" value="1"/>
</dbReference>
<name>A0A9Y2AGL7_9FIRM</name>
<organism evidence="7 8">
    <name type="scientific">Selenobaculum gibii</name>
    <dbReference type="NCBI Taxonomy" id="3054208"/>
    <lineage>
        <taxon>Bacteria</taxon>
        <taxon>Bacillati</taxon>
        <taxon>Bacillota</taxon>
        <taxon>Negativicutes</taxon>
        <taxon>Selenomonadales</taxon>
        <taxon>Selenomonadaceae</taxon>
        <taxon>Selenobaculum</taxon>
    </lineage>
</organism>
<dbReference type="GO" id="GO:0019843">
    <property type="term" value="F:rRNA binding"/>
    <property type="evidence" value="ECO:0007669"/>
    <property type="project" value="UniProtKB-UniRule"/>
</dbReference>
<comment type="similarity">
    <text evidence="5">Belongs to the NEMF family.</text>
</comment>
<evidence type="ECO:0000256" key="1">
    <source>
        <dbReference type="ARBA" id="ARBA00022555"/>
    </source>
</evidence>
<evidence type="ECO:0000259" key="6">
    <source>
        <dbReference type="Pfam" id="PF05670"/>
    </source>
</evidence>
<dbReference type="InterPro" id="IPR043682">
    <property type="entry name" value="RqcH_bacterial"/>
</dbReference>
<evidence type="ECO:0000256" key="5">
    <source>
        <dbReference type="HAMAP-Rule" id="MF_00844"/>
    </source>
</evidence>
<comment type="subunit">
    <text evidence="5">Associates with stalled 50S ribosomal subunits. Binds to RqcP.</text>
</comment>
<dbReference type="Pfam" id="PF05833">
    <property type="entry name" value="NFACT_N"/>
    <property type="match status" value="1"/>
</dbReference>
<dbReference type="Pfam" id="PF05670">
    <property type="entry name" value="NFACT-R_1"/>
    <property type="match status" value="1"/>
</dbReference>
<dbReference type="PANTHER" id="PTHR15239:SF6">
    <property type="entry name" value="RIBOSOME QUALITY CONTROL COMPLEX SUBUNIT NEMF"/>
    <property type="match status" value="1"/>
</dbReference>
<dbReference type="InterPro" id="IPR008532">
    <property type="entry name" value="NFACT_RNA-bd"/>
</dbReference>
<evidence type="ECO:0000256" key="4">
    <source>
        <dbReference type="ARBA" id="ARBA00022917"/>
    </source>
</evidence>
<dbReference type="Proteomes" id="UP001243623">
    <property type="component" value="Chromosome"/>
</dbReference>
<evidence type="ECO:0000256" key="2">
    <source>
        <dbReference type="ARBA" id="ARBA00022730"/>
    </source>
</evidence>
<dbReference type="Gene3D" id="1.10.8.50">
    <property type="match status" value="1"/>
</dbReference>
<keyword evidence="2 5" id="KW-0699">rRNA-binding</keyword>
<keyword evidence="5" id="KW-0175">Coiled coil</keyword>
<dbReference type="GO" id="GO:0043023">
    <property type="term" value="F:ribosomal large subunit binding"/>
    <property type="evidence" value="ECO:0007669"/>
    <property type="project" value="UniProtKB-UniRule"/>
</dbReference>
<accession>A0A9Y2AGL7</accession>
<dbReference type="InterPro" id="IPR051608">
    <property type="entry name" value="RQC_Subunit_NEMF"/>
</dbReference>
<proteinExistence type="inferred from homology"/>
<keyword evidence="4 5" id="KW-0648">Protein biosynthesis</keyword>
<feature type="domain" description="NFACT RNA-binding" evidence="6">
    <location>
        <begin position="468"/>
        <end position="556"/>
    </location>
</feature>
<evidence type="ECO:0000313" key="7">
    <source>
        <dbReference type="EMBL" id="WIW69578.1"/>
    </source>
</evidence>
<dbReference type="AlphaFoldDB" id="A0A9Y2AGL7"/>
<comment type="function">
    <text evidence="5">Key component of the ribosome quality control system (RQC), a ribosome-associated complex that mediates the extraction of incompletely synthesized nascent chains from stalled ribosomes and their subsequent degradation. RqcH recruits Ala-charged tRNA, and with RqcP directs the elongation of stalled nascent chains on 50S ribosomal subunits, leading to non-templated C-terminal alanine extensions (Ala tail). The Ala tail promotes nascent chain degradation. May add between 1 and at least 8 Ala residues. Binds to stalled 50S ribosomal subunits.</text>
</comment>
<dbReference type="RefSeq" id="WP_147668794.1">
    <property type="nucleotide sequence ID" value="NZ_CP120678.1"/>
</dbReference>
<dbReference type="Gene3D" id="2.30.310.10">
    <property type="entry name" value="ibrinogen binding protein from staphylococcus aureus domain"/>
    <property type="match status" value="1"/>
</dbReference>
<feature type="coiled-coil region" evidence="5">
    <location>
        <begin position="298"/>
        <end position="332"/>
    </location>
</feature>
<dbReference type="EMBL" id="CP120678">
    <property type="protein sequence ID" value="WIW69578.1"/>
    <property type="molecule type" value="Genomic_DNA"/>
</dbReference>
<dbReference type="GO" id="GO:0000049">
    <property type="term" value="F:tRNA binding"/>
    <property type="evidence" value="ECO:0007669"/>
    <property type="project" value="UniProtKB-UniRule"/>
</dbReference>
<dbReference type="SUPFAM" id="SSF46946">
    <property type="entry name" value="S13-like H2TH domain"/>
    <property type="match status" value="1"/>
</dbReference>
<protein>
    <recommendedName>
        <fullName evidence="5">Rqc2 homolog RqcH</fullName>
        <shortName evidence="5">RqcH</shortName>
    </recommendedName>
</protein>
<keyword evidence="3 5" id="KW-0694">RNA-binding</keyword>
<sequence length="587" mass="67072">MNIDGITLCPLVNEINIHIAGGRIDKIVQLNKDTLFFFIRIPKKNYILHLSTNSNHPILHLTNQTVDAPMNPPAFCMLLRKHLENGRIASIKQSNLDRLLSMDIDVIGTGGAIVTKTLVIELMGKYSNVILLQDNIIIDCLKKITRQMNRFREILPNKPYIEPPKQNKINFIDASTNCFVERLLENPELPLHKAFMNVAMGIGPMIAKEFLNYSRLSVDRYVKELTKKDLEKIHIAIDTIKNFILTNKIIPTLVQNEQNKIIALLPFPSQSSNNKQITFPTMSELIDYTIRKEANYSLPEKEVLLKLIKNELSKLNNKLLILKDELKDANKSQTFKIKGDLLTTFQYTITADINATAINLPNIYSEFPDENLVQIEIDPTLSLIKNAQNYYRKYNKLKRAQLLLKDQVYQTQHMISYLESIDVSLISSQTLSEIAEIKKELVAEGYIQEKKKSAKIYKPSSPLKIFLTEDTLIWIGKNNFQNDMVTFKIAQANDMWLHVKDHSGSHVIIHTNEKIINENTLLLAAKFAAYFSQACGSSKVSIDYTQRRYVKKPGKAKPGFVTYSNQKTIVVDSNKEEVVDLLSKYSI</sequence>
<dbReference type="HAMAP" id="MF_00844_B">
    <property type="entry name" value="RqcH_B"/>
    <property type="match status" value="1"/>
</dbReference>
<dbReference type="KEGG" id="sgbi:P3F81_06505"/>